<protein>
    <submittedName>
        <fullName evidence="2">Uncharacterized protein</fullName>
    </submittedName>
</protein>
<reference evidence="2" key="1">
    <citation type="journal article" date="2023" name="Mol. Phylogenet. Evol.">
        <title>Genome-scale phylogeny and comparative genomics of the fungal order Sordariales.</title>
        <authorList>
            <person name="Hensen N."/>
            <person name="Bonometti L."/>
            <person name="Westerberg I."/>
            <person name="Brannstrom I.O."/>
            <person name="Guillou S."/>
            <person name="Cros-Aarteil S."/>
            <person name="Calhoun S."/>
            <person name="Haridas S."/>
            <person name="Kuo A."/>
            <person name="Mondo S."/>
            <person name="Pangilinan J."/>
            <person name="Riley R."/>
            <person name="LaButti K."/>
            <person name="Andreopoulos B."/>
            <person name="Lipzen A."/>
            <person name="Chen C."/>
            <person name="Yan M."/>
            <person name="Daum C."/>
            <person name="Ng V."/>
            <person name="Clum A."/>
            <person name="Steindorff A."/>
            <person name="Ohm R.A."/>
            <person name="Martin F."/>
            <person name="Silar P."/>
            <person name="Natvig D.O."/>
            <person name="Lalanne C."/>
            <person name="Gautier V."/>
            <person name="Ament-Velasquez S.L."/>
            <person name="Kruys A."/>
            <person name="Hutchinson M.I."/>
            <person name="Powell A.J."/>
            <person name="Barry K."/>
            <person name="Miller A.N."/>
            <person name="Grigoriev I.V."/>
            <person name="Debuchy R."/>
            <person name="Gladieux P."/>
            <person name="Hiltunen Thoren M."/>
            <person name="Johannesson H."/>
        </authorList>
    </citation>
    <scope>NUCLEOTIDE SEQUENCE</scope>
    <source>
        <strain evidence="2">CBS 990.96</strain>
    </source>
</reference>
<dbReference type="EMBL" id="MU865307">
    <property type="protein sequence ID" value="KAK4229529.1"/>
    <property type="molecule type" value="Genomic_DNA"/>
</dbReference>
<feature type="compositionally biased region" description="Low complexity" evidence="1">
    <location>
        <begin position="289"/>
        <end position="298"/>
    </location>
</feature>
<feature type="region of interest" description="Disordered" evidence="1">
    <location>
        <begin position="317"/>
        <end position="336"/>
    </location>
</feature>
<sequence>MGVSMSTLVGWGIIIGLVAVYSKLGIKKDKSGNNVRPAAPRQRLEEKQPKKESREKAKRQRVETHKDTERAPKTAGSNKPGKTPVVYTTQDSSDDGIDNREFARQLASIKKGTDLNTPKKSDEKRQKSVKQSRAQIIDDAPKETKPSEPAPVSAPSSTAGVDADDDESPNASPELKATNAGEVSDMLEPKAPGPSVLRLTDTDKFKPKKEKKAKEPEKTETKKQRQNRKKKEQEQEQRREDEQRRKAAEEAQRRTARVAEGRAAKDGSAFMAAQAQKPSVWTGNGTNGGDNDAVTNGDHSPAVLLDTLDEPYVKVDHPEAKPAQDEKKKAVTKPANWMAALPSEEAQMEMLRDEEDAWNTVTTKKSKRKTANAAAESANESDPSPAPVKAAPKAQPTNGPTVSAKPGKLYAQQSSFAALTTNDEPEVEENEWDV</sequence>
<name>A0AAN7BTY6_9PEZI</name>
<reference evidence="2" key="2">
    <citation type="submission" date="2023-05" db="EMBL/GenBank/DDBJ databases">
        <authorList>
            <consortium name="Lawrence Berkeley National Laboratory"/>
            <person name="Steindorff A."/>
            <person name="Hensen N."/>
            <person name="Bonometti L."/>
            <person name="Westerberg I."/>
            <person name="Brannstrom I.O."/>
            <person name="Guillou S."/>
            <person name="Cros-Aarteil S."/>
            <person name="Calhoun S."/>
            <person name="Haridas S."/>
            <person name="Kuo A."/>
            <person name="Mondo S."/>
            <person name="Pangilinan J."/>
            <person name="Riley R."/>
            <person name="Labutti K."/>
            <person name="Andreopoulos B."/>
            <person name="Lipzen A."/>
            <person name="Chen C."/>
            <person name="Yanf M."/>
            <person name="Daum C."/>
            <person name="Ng V."/>
            <person name="Clum A."/>
            <person name="Ohm R."/>
            <person name="Martin F."/>
            <person name="Silar P."/>
            <person name="Natvig D."/>
            <person name="Lalanne C."/>
            <person name="Gautier V."/>
            <person name="Ament-Velasquez S.L."/>
            <person name="Kruys A."/>
            <person name="Hutchinson M.I."/>
            <person name="Powell A.J."/>
            <person name="Barry K."/>
            <person name="Miller A.N."/>
            <person name="Grigoriev I.V."/>
            <person name="Debuchy R."/>
            <person name="Gladieux P."/>
            <person name="Thoren M.H."/>
            <person name="Johannesson H."/>
        </authorList>
    </citation>
    <scope>NUCLEOTIDE SEQUENCE</scope>
    <source>
        <strain evidence="2">CBS 990.96</strain>
    </source>
</reference>
<keyword evidence="3" id="KW-1185">Reference proteome</keyword>
<accession>A0AAN7BTY6</accession>
<feature type="compositionally biased region" description="Basic and acidic residues" evidence="1">
    <location>
        <begin position="231"/>
        <end position="265"/>
    </location>
</feature>
<feature type="compositionally biased region" description="Polar residues" evidence="1">
    <location>
        <begin position="411"/>
        <end position="422"/>
    </location>
</feature>
<evidence type="ECO:0000313" key="2">
    <source>
        <dbReference type="EMBL" id="KAK4229529.1"/>
    </source>
</evidence>
<dbReference type="Proteomes" id="UP001301958">
    <property type="component" value="Unassembled WGS sequence"/>
</dbReference>
<feature type="compositionally biased region" description="Basic and acidic residues" evidence="1">
    <location>
        <begin position="212"/>
        <end position="223"/>
    </location>
</feature>
<evidence type="ECO:0000256" key="1">
    <source>
        <dbReference type="SAM" id="MobiDB-lite"/>
    </source>
</evidence>
<gene>
    <name evidence="2" type="ORF">QBC38DRAFT_104499</name>
</gene>
<feature type="compositionally biased region" description="Basic and acidic residues" evidence="1">
    <location>
        <begin position="42"/>
        <end position="72"/>
    </location>
</feature>
<feature type="compositionally biased region" description="Basic and acidic residues" evidence="1">
    <location>
        <begin position="111"/>
        <end position="126"/>
    </location>
</feature>
<feature type="compositionally biased region" description="Low complexity" evidence="1">
    <location>
        <begin position="371"/>
        <end position="396"/>
    </location>
</feature>
<proteinExistence type="predicted"/>
<organism evidence="2 3">
    <name type="scientific">Podospora fimiseda</name>
    <dbReference type="NCBI Taxonomy" id="252190"/>
    <lineage>
        <taxon>Eukaryota</taxon>
        <taxon>Fungi</taxon>
        <taxon>Dikarya</taxon>
        <taxon>Ascomycota</taxon>
        <taxon>Pezizomycotina</taxon>
        <taxon>Sordariomycetes</taxon>
        <taxon>Sordariomycetidae</taxon>
        <taxon>Sordariales</taxon>
        <taxon>Podosporaceae</taxon>
        <taxon>Podospora</taxon>
    </lineage>
</organism>
<feature type="compositionally biased region" description="Low complexity" evidence="1">
    <location>
        <begin position="150"/>
        <end position="159"/>
    </location>
</feature>
<feature type="compositionally biased region" description="Acidic residues" evidence="1">
    <location>
        <begin position="423"/>
        <end position="434"/>
    </location>
</feature>
<feature type="region of interest" description="Disordered" evidence="1">
    <location>
        <begin position="353"/>
        <end position="434"/>
    </location>
</feature>
<evidence type="ECO:0000313" key="3">
    <source>
        <dbReference type="Proteomes" id="UP001301958"/>
    </source>
</evidence>
<dbReference type="AlphaFoldDB" id="A0AAN7BTY6"/>
<feature type="compositionally biased region" description="Basic and acidic residues" evidence="1">
    <location>
        <begin position="317"/>
        <end position="329"/>
    </location>
</feature>
<comment type="caution">
    <text evidence="2">The sequence shown here is derived from an EMBL/GenBank/DDBJ whole genome shotgun (WGS) entry which is preliminary data.</text>
</comment>
<feature type="region of interest" description="Disordered" evidence="1">
    <location>
        <begin position="28"/>
        <end position="302"/>
    </location>
</feature>